<dbReference type="OrthoDB" id="1550253at2"/>
<organism evidence="1 2">
    <name type="scientific">Cyanobacterium aponinum (strain PCC 10605)</name>
    <dbReference type="NCBI Taxonomy" id="755178"/>
    <lineage>
        <taxon>Bacteria</taxon>
        <taxon>Bacillati</taxon>
        <taxon>Cyanobacteriota</taxon>
        <taxon>Cyanophyceae</taxon>
        <taxon>Oscillatoriophycideae</taxon>
        <taxon>Chroococcales</taxon>
        <taxon>Geminocystaceae</taxon>
        <taxon>Cyanobacterium</taxon>
    </lineage>
</organism>
<dbReference type="InterPro" id="IPR058120">
    <property type="entry name" value="MADS7"/>
</dbReference>
<dbReference type="Proteomes" id="UP000010480">
    <property type="component" value="Chromosome"/>
</dbReference>
<accession>K9Z8E5</accession>
<dbReference type="EMBL" id="CP003947">
    <property type="protein sequence ID" value="AFZ55466.1"/>
    <property type="molecule type" value="Genomic_DNA"/>
</dbReference>
<proteinExistence type="predicted"/>
<dbReference type="HOGENOM" id="CLU_526628_0_0_3"/>
<dbReference type="Pfam" id="PF26611">
    <property type="entry name" value="MAD7"/>
    <property type="match status" value="1"/>
</dbReference>
<dbReference type="RefSeq" id="WP_015221184.1">
    <property type="nucleotide sequence ID" value="NC_019776.1"/>
</dbReference>
<protein>
    <submittedName>
        <fullName evidence="1">Uncharacterized protein</fullName>
    </submittedName>
</protein>
<dbReference type="STRING" id="755178.Cyan10605_3426"/>
<evidence type="ECO:0000313" key="2">
    <source>
        <dbReference type="Proteomes" id="UP000010480"/>
    </source>
</evidence>
<gene>
    <name evidence="1" type="ordered locus">Cyan10605_3426</name>
</gene>
<dbReference type="PATRIC" id="fig|755178.3.peg.3651"/>
<keyword evidence="2" id="KW-1185">Reference proteome</keyword>
<dbReference type="eggNOG" id="ENOG502Z7UM">
    <property type="taxonomic scope" value="Bacteria"/>
</dbReference>
<dbReference type="AlphaFoldDB" id="K9Z8E5"/>
<reference evidence="2" key="1">
    <citation type="journal article" date="2013" name="Proc. Natl. Acad. Sci. U.S.A.">
        <title>Improving the coverage of the cyanobacterial phylum using diversity-driven genome sequencing.</title>
        <authorList>
            <person name="Shih P.M."/>
            <person name="Wu D."/>
            <person name="Latifi A."/>
            <person name="Axen S.D."/>
            <person name="Fewer D.P."/>
            <person name="Talla E."/>
            <person name="Calteau A."/>
            <person name="Cai F."/>
            <person name="Tandeau de Marsac N."/>
            <person name="Rippka R."/>
            <person name="Herdman M."/>
            <person name="Sivonen K."/>
            <person name="Coursin T."/>
            <person name="Laurent T."/>
            <person name="Goodwin L."/>
            <person name="Nolan M."/>
            <person name="Davenport K.W."/>
            <person name="Han C.S."/>
            <person name="Rubin E.M."/>
            <person name="Eisen J.A."/>
            <person name="Woyke T."/>
            <person name="Gugger M."/>
            <person name="Kerfeld C.A."/>
        </authorList>
    </citation>
    <scope>NUCLEOTIDE SEQUENCE [LARGE SCALE GENOMIC DNA]</scope>
    <source>
        <strain evidence="2">PCC 10605</strain>
    </source>
</reference>
<sequence length="569" mass="66393">MSIKILPRPDKKQLEQFKMWVDEAIWGHRLYDEQTPCLTLLEFFGILQSQLESNQAFQESDQQRNKLKYYYYPRLYIRNILFNNPHLETIASNPIFNDKERWQEWEKIIKETAGGIENPDFSYLQERFSCFSDFVRIVNFFQANAIEGDSNKRWTSKFVFPYGPDSLFPDLRVQVTKEKTNVSVDRRFFGRTGELLYLMLCRSHKGKELLTGLKKLGIIADSEDKTHLSKWNHLIKALQNKEDIEKHKESGSPPYLPYLQLPEYEALADDWLTILKYDLPDYDAIPHLVTLTGLHLIIYLLTRAKTVLEIKQIFELNNDFFPDQSTKLDNENPENIDINFDINKNFKLNHPVTFILEIVAPKKTVVRDLASASFLENNNLSITAVETYVHSVKNSDEWQKYITSNNDYEGAKEFLENKFQTSINTNKGISIKSQIPDEMLEEFCEEAVNQHKQHVANCHRVWGKEIGFISSRSSRRNRYAPNDAFLKTLVLANVEHRLEFQQFLTKLYEKYGFIIGDKQAKKFIENGEADQEAFASNAERLEQRLSSLGLLKRLSDACAYVQNPFAVNL</sequence>
<name>K9Z8E5_CYAAP</name>
<evidence type="ECO:0000313" key="1">
    <source>
        <dbReference type="EMBL" id="AFZ55466.1"/>
    </source>
</evidence>
<dbReference type="KEGG" id="can:Cyan10605_3426"/>